<feature type="domain" description="EGF-like" evidence="1 2">
    <location>
        <begin position="116"/>
        <end position="127"/>
    </location>
</feature>
<accession>A0A2G9TSQ6</accession>
<sequence>MSTKREIPSPKSMKRVKAQAEDIVEDIEEEIGGANRSKRQAVTYRPDVKLWDGRVNYYFNSTVGHAVRSVFKKAADVWQRDTCIDFTYDPYENCEGVPSTRCENGGFPHPRDCKKCVCPGGYAGDRCNERPKGKCGRTVKAKQDWNILNDTLGDTTVHRSLEDFTICTYWIEVR</sequence>
<dbReference type="GO" id="GO:0008237">
    <property type="term" value="F:metallopeptidase activity"/>
    <property type="evidence" value="ECO:0007669"/>
    <property type="project" value="InterPro"/>
</dbReference>
<dbReference type="Gene3D" id="3.40.390.10">
    <property type="entry name" value="Collagenase (Catalytic Domain)"/>
    <property type="match status" value="1"/>
</dbReference>
<evidence type="ECO:0000313" key="4">
    <source>
        <dbReference type="Proteomes" id="UP000230423"/>
    </source>
</evidence>
<dbReference type="EMBL" id="KZ354393">
    <property type="protein sequence ID" value="PIO61014.1"/>
    <property type="molecule type" value="Genomic_DNA"/>
</dbReference>
<evidence type="ECO:0000259" key="1">
    <source>
        <dbReference type="PROSITE" id="PS00022"/>
    </source>
</evidence>
<dbReference type="OrthoDB" id="6152810at2759"/>
<keyword evidence="4" id="KW-1185">Reference proteome</keyword>
<dbReference type="InterPro" id="IPR000742">
    <property type="entry name" value="EGF"/>
</dbReference>
<dbReference type="AlphaFoldDB" id="A0A2G9TSQ6"/>
<protein>
    <recommendedName>
        <fullName evidence="1 2">EGF-like domain-containing protein</fullName>
    </recommendedName>
</protein>
<evidence type="ECO:0000259" key="2">
    <source>
        <dbReference type="PROSITE" id="PS01186"/>
    </source>
</evidence>
<dbReference type="SUPFAM" id="SSF55486">
    <property type="entry name" value="Metalloproteases ('zincins'), catalytic domain"/>
    <property type="match status" value="1"/>
</dbReference>
<dbReference type="Proteomes" id="UP000230423">
    <property type="component" value="Unassembled WGS sequence"/>
</dbReference>
<dbReference type="InterPro" id="IPR024079">
    <property type="entry name" value="MetalloPept_cat_dom_sf"/>
</dbReference>
<dbReference type="PROSITE" id="PS01186">
    <property type="entry name" value="EGF_2"/>
    <property type="match status" value="1"/>
</dbReference>
<name>A0A2G9TSQ6_TELCI</name>
<proteinExistence type="predicted"/>
<gene>
    <name evidence="3" type="ORF">TELCIR_17476</name>
</gene>
<reference evidence="3 4" key="1">
    <citation type="submission" date="2015-09" db="EMBL/GenBank/DDBJ databases">
        <title>Draft genome of the parasitic nematode Teladorsagia circumcincta isolate WARC Sus (inbred).</title>
        <authorList>
            <person name="Mitreva M."/>
        </authorList>
    </citation>
    <scope>NUCLEOTIDE SEQUENCE [LARGE SCALE GENOMIC DNA]</scope>
    <source>
        <strain evidence="3 4">S</strain>
    </source>
</reference>
<dbReference type="PROSITE" id="PS00022">
    <property type="entry name" value="EGF_1"/>
    <property type="match status" value="1"/>
</dbReference>
<evidence type="ECO:0000313" key="3">
    <source>
        <dbReference type="EMBL" id="PIO61014.1"/>
    </source>
</evidence>
<organism evidence="3 4">
    <name type="scientific">Teladorsagia circumcincta</name>
    <name type="common">Brown stomach worm</name>
    <name type="synonym">Ostertagia circumcincta</name>
    <dbReference type="NCBI Taxonomy" id="45464"/>
    <lineage>
        <taxon>Eukaryota</taxon>
        <taxon>Metazoa</taxon>
        <taxon>Ecdysozoa</taxon>
        <taxon>Nematoda</taxon>
        <taxon>Chromadorea</taxon>
        <taxon>Rhabditida</taxon>
        <taxon>Rhabditina</taxon>
        <taxon>Rhabditomorpha</taxon>
        <taxon>Strongyloidea</taxon>
        <taxon>Trichostrongylidae</taxon>
        <taxon>Teladorsagia</taxon>
    </lineage>
</organism>